<dbReference type="InterPro" id="IPR010982">
    <property type="entry name" value="Lambda_DNA-bd_dom_sf"/>
</dbReference>
<keyword evidence="3" id="KW-0804">Transcription</keyword>
<keyword evidence="1" id="KW-0805">Transcription regulation</keyword>
<dbReference type="PROSITE" id="PS00356">
    <property type="entry name" value="HTH_LACI_1"/>
    <property type="match status" value="1"/>
</dbReference>
<evidence type="ECO:0000259" key="4">
    <source>
        <dbReference type="PROSITE" id="PS50932"/>
    </source>
</evidence>
<dbReference type="Pfam" id="PF00356">
    <property type="entry name" value="LacI"/>
    <property type="match status" value="1"/>
</dbReference>
<dbReference type="Pfam" id="PF13377">
    <property type="entry name" value="Peripla_BP_3"/>
    <property type="match status" value="1"/>
</dbReference>
<organism evidence="5 6">
    <name type="scientific">Calidithermus roseus</name>
    <dbReference type="NCBI Taxonomy" id="1644118"/>
    <lineage>
        <taxon>Bacteria</taxon>
        <taxon>Thermotogati</taxon>
        <taxon>Deinococcota</taxon>
        <taxon>Deinococci</taxon>
        <taxon>Thermales</taxon>
        <taxon>Thermaceae</taxon>
        <taxon>Calidithermus</taxon>
    </lineage>
</organism>
<evidence type="ECO:0000313" key="5">
    <source>
        <dbReference type="EMBL" id="RIH84970.1"/>
    </source>
</evidence>
<dbReference type="CDD" id="cd01392">
    <property type="entry name" value="HTH_LacI"/>
    <property type="match status" value="1"/>
</dbReference>
<reference evidence="5 6" key="1">
    <citation type="submission" date="2018-08" db="EMBL/GenBank/DDBJ databases">
        <title>Meiothermus roseus NBRC 110900 genome sequencing project.</title>
        <authorList>
            <person name="Da Costa M.S."/>
            <person name="Albuquerque L."/>
            <person name="Raposo P."/>
            <person name="Froufe H.J.C."/>
            <person name="Barroso C.S."/>
            <person name="Egas C."/>
        </authorList>
    </citation>
    <scope>NUCLEOTIDE SEQUENCE [LARGE SCALE GENOMIC DNA]</scope>
    <source>
        <strain evidence="5 6">NBRC 110900</strain>
    </source>
</reference>
<dbReference type="Gene3D" id="3.40.50.2300">
    <property type="match status" value="2"/>
</dbReference>
<dbReference type="CDD" id="cd06267">
    <property type="entry name" value="PBP1_LacI_sugar_binding-like"/>
    <property type="match status" value="1"/>
</dbReference>
<dbReference type="SUPFAM" id="SSF47413">
    <property type="entry name" value="lambda repressor-like DNA-binding domains"/>
    <property type="match status" value="1"/>
</dbReference>
<dbReference type="PANTHER" id="PTHR30146">
    <property type="entry name" value="LACI-RELATED TRANSCRIPTIONAL REPRESSOR"/>
    <property type="match status" value="1"/>
</dbReference>
<proteinExistence type="predicted"/>
<evidence type="ECO:0000256" key="3">
    <source>
        <dbReference type="ARBA" id="ARBA00023163"/>
    </source>
</evidence>
<evidence type="ECO:0000256" key="2">
    <source>
        <dbReference type="ARBA" id="ARBA00023125"/>
    </source>
</evidence>
<dbReference type="PANTHER" id="PTHR30146:SF109">
    <property type="entry name" value="HTH-TYPE TRANSCRIPTIONAL REGULATOR GALS"/>
    <property type="match status" value="1"/>
</dbReference>
<dbReference type="GO" id="GO:0003700">
    <property type="term" value="F:DNA-binding transcription factor activity"/>
    <property type="evidence" value="ECO:0007669"/>
    <property type="project" value="TreeGrafter"/>
</dbReference>
<dbReference type="InterPro" id="IPR046335">
    <property type="entry name" value="LacI/GalR-like_sensor"/>
</dbReference>
<dbReference type="InterPro" id="IPR000843">
    <property type="entry name" value="HTH_LacI"/>
</dbReference>
<dbReference type="RefSeq" id="WP_119278657.1">
    <property type="nucleotide sequence ID" value="NZ_QWLA01000049.1"/>
</dbReference>
<keyword evidence="6" id="KW-1185">Reference proteome</keyword>
<feature type="domain" description="HTH lacI-type" evidence="4">
    <location>
        <begin position="5"/>
        <end position="59"/>
    </location>
</feature>
<dbReference type="OrthoDB" id="3180992at2"/>
<protein>
    <submittedName>
        <fullName evidence="5">Catabolite control protein A</fullName>
    </submittedName>
</protein>
<dbReference type="Gene3D" id="1.10.260.40">
    <property type="entry name" value="lambda repressor-like DNA-binding domains"/>
    <property type="match status" value="1"/>
</dbReference>
<dbReference type="EMBL" id="QWLA01000049">
    <property type="protein sequence ID" value="RIH84970.1"/>
    <property type="molecule type" value="Genomic_DNA"/>
</dbReference>
<dbReference type="InterPro" id="IPR028082">
    <property type="entry name" value="Peripla_BP_I"/>
</dbReference>
<dbReference type="SUPFAM" id="SSF53822">
    <property type="entry name" value="Periplasmic binding protein-like I"/>
    <property type="match status" value="1"/>
</dbReference>
<gene>
    <name evidence="5" type="primary">ccpA_4</name>
    <name evidence="5" type="ORF">Mrose_02438</name>
</gene>
<name>A0A399END7_9DEIN</name>
<dbReference type="SMART" id="SM00354">
    <property type="entry name" value="HTH_LACI"/>
    <property type="match status" value="1"/>
</dbReference>
<dbReference type="AlphaFoldDB" id="A0A399END7"/>
<comment type="caution">
    <text evidence="5">The sequence shown here is derived from an EMBL/GenBank/DDBJ whole genome shotgun (WGS) entry which is preliminary data.</text>
</comment>
<evidence type="ECO:0000256" key="1">
    <source>
        <dbReference type="ARBA" id="ARBA00023015"/>
    </source>
</evidence>
<evidence type="ECO:0000313" key="6">
    <source>
        <dbReference type="Proteomes" id="UP000265341"/>
    </source>
</evidence>
<keyword evidence="2" id="KW-0238">DNA-binding</keyword>
<dbReference type="GO" id="GO:0000976">
    <property type="term" value="F:transcription cis-regulatory region binding"/>
    <property type="evidence" value="ECO:0007669"/>
    <property type="project" value="TreeGrafter"/>
</dbReference>
<dbReference type="Proteomes" id="UP000265341">
    <property type="component" value="Unassembled WGS sequence"/>
</dbReference>
<dbReference type="PROSITE" id="PS50932">
    <property type="entry name" value="HTH_LACI_2"/>
    <property type="match status" value="1"/>
</dbReference>
<sequence length="330" mass="35622">MRKPVRIFEVAREAGVSPSTVSKVLNGTQRMAAATEARVWKAVSKLGYHANLHAQILSTGRSRALGVVILDILNPHFTALVKGAGQVAAERSYTVLLADAEENPRREQELIQSLKARTDGLILAGSRLSDEEIVALHSPEQPIVTVGRRIAGVPSVTVDEYTASLQLTSHLIAQGCKHITYLAGPPFWVNQERERGYRDALQQAGLAPQVLSLTTPDLLGGEQASALLWAARPFPDAVVCYNDLAAIGLMASLKTLGVKVPQEVAVAAFGNHPLAAHLSPSLTHMEIPSRKLGELATGLLVELLECPREEAIQVIQYAVLRPRESSIIRV</sequence>
<accession>A0A399END7</accession>